<evidence type="ECO:0000256" key="16">
    <source>
        <dbReference type="ARBA" id="ARBA00022840"/>
    </source>
</evidence>
<evidence type="ECO:0000256" key="19">
    <source>
        <dbReference type="ARBA" id="ARBA00023268"/>
    </source>
</evidence>
<evidence type="ECO:0000256" key="15">
    <source>
        <dbReference type="ARBA" id="ARBA00022806"/>
    </source>
</evidence>
<keyword evidence="15" id="KW-0347">Helicase</keyword>
<evidence type="ECO:0000259" key="23">
    <source>
        <dbReference type="Pfam" id="PF00910"/>
    </source>
</evidence>
<dbReference type="Pfam" id="PF02407">
    <property type="entry name" value="Viral_Rep"/>
    <property type="match status" value="1"/>
</dbReference>
<evidence type="ECO:0000256" key="2">
    <source>
        <dbReference type="ARBA" id="ARBA00001946"/>
    </source>
</evidence>
<dbReference type="GO" id="GO:0004519">
    <property type="term" value="F:endonuclease activity"/>
    <property type="evidence" value="ECO:0007669"/>
    <property type="project" value="UniProtKB-KW"/>
</dbReference>
<reference evidence="25" key="1">
    <citation type="submission" date="2021-07" db="EMBL/GenBank/DDBJ databases">
        <title>Communication and adaptive evolution of viruses within giant pandas and their associated organisms in a local ecological environment.</title>
        <authorList>
            <person name="Zhao M."/>
            <person name="Liu S."/>
            <person name="Zhang W."/>
        </authorList>
    </citation>
    <scope>NUCLEOTIDE SEQUENCE</scope>
    <source>
        <strain evidence="25">Rpf279cress02-12</strain>
    </source>
</reference>
<evidence type="ECO:0000256" key="5">
    <source>
        <dbReference type="ARBA" id="ARBA00014531"/>
    </source>
</evidence>
<dbReference type="InterPro" id="IPR049912">
    <property type="entry name" value="CRESS_DNA_REP"/>
</dbReference>
<keyword evidence="12" id="KW-0547">Nucleotide-binding</keyword>
<evidence type="ECO:0000256" key="4">
    <source>
        <dbReference type="ARBA" id="ARBA00008545"/>
    </source>
</evidence>
<comment type="cofactor">
    <cofactor evidence="2">
        <name>Mg(2+)</name>
        <dbReference type="ChEBI" id="CHEBI:18420"/>
    </cofactor>
</comment>
<dbReference type="GO" id="GO:0016779">
    <property type="term" value="F:nucleotidyltransferase activity"/>
    <property type="evidence" value="ECO:0007669"/>
    <property type="project" value="UniProtKB-KW"/>
</dbReference>
<evidence type="ECO:0000256" key="21">
    <source>
        <dbReference type="ARBA" id="ARBA00032243"/>
    </source>
</evidence>
<dbReference type="GO" id="GO:0000166">
    <property type="term" value="F:nucleotide binding"/>
    <property type="evidence" value="ECO:0007669"/>
    <property type="project" value="UniProtKB-KW"/>
</dbReference>
<dbReference type="Gene3D" id="3.40.1310.20">
    <property type="match status" value="1"/>
</dbReference>
<evidence type="ECO:0000256" key="20">
    <source>
        <dbReference type="ARBA" id="ARBA00030754"/>
    </source>
</evidence>
<dbReference type="InterPro" id="IPR000605">
    <property type="entry name" value="Helicase_SF3_ssDNA/RNA_vir"/>
</dbReference>
<evidence type="ECO:0000256" key="17">
    <source>
        <dbReference type="ARBA" id="ARBA00023124"/>
    </source>
</evidence>
<protein>
    <recommendedName>
        <fullName evidence="5">Replication-associated protein</fullName>
    </recommendedName>
    <alternativeName>
        <fullName evidence="20">ATP-dependent helicase Rep</fullName>
    </alternativeName>
    <alternativeName>
        <fullName evidence="21">RepP</fullName>
    </alternativeName>
</protein>
<comment type="catalytic activity">
    <reaction evidence="22">
        <text>ATP + H2O = ADP + phosphate + H(+)</text>
        <dbReference type="Rhea" id="RHEA:13065"/>
        <dbReference type="ChEBI" id="CHEBI:15377"/>
        <dbReference type="ChEBI" id="CHEBI:15378"/>
        <dbReference type="ChEBI" id="CHEBI:30616"/>
        <dbReference type="ChEBI" id="CHEBI:43474"/>
        <dbReference type="ChEBI" id="CHEBI:456216"/>
    </reaction>
</comment>
<evidence type="ECO:0000256" key="12">
    <source>
        <dbReference type="ARBA" id="ARBA00022741"/>
    </source>
</evidence>
<evidence type="ECO:0000256" key="11">
    <source>
        <dbReference type="ARBA" id="ARBA00022723"/>
    </source>
</evidence>
<evidence type="ECO:0000256" key="14">
    <source>
        <dbReference type="ARBA" id="ARBA00022801"/>
    </source>
</evidence>
<proteinExistence type="inferred from homology"/>
<accession>A0A8K1M4R9</accession>
<keyword evidence="6" id="KW-1048">Host nucleus</keyword>
<evidence type="ECO:0000256" key="10">
    <source>
        <dbReference type="ARBA" id="ARBA00022722"/>
    </source>
</evidence>
<keyword evidence="8" id="KW-0548">Nucleotidyltransferase</keyword>
<keyword evidence="19" id="KW-0511">Multifunctional enzyme</keyword>
<evidence type="ECO:0000259" key="24">
    <source>
        <dbReference type="Pfam" id="PF02407"/>
    </source>
</evidence>
<keyword evidence="16" id="KW-0067">ATP-binding</keyword>
<dbReference type="Pfam" id="PF00910">
    <property type="entry name" value="RNA_helicase"/>
    <property type="match status" value="1"/>
</dbReference>
<organism evidence="25">
    <name type="scientific">Red panda feces-associated circular DNA virus 14</name>
    <dbReference type="NCBI Taxonomy" id="2863967"/>
    <lineage>
        <taxon>Viruses</taxon>
        <taxon>Monodnaviria</taxon>
        <taxon>Shotokuvirae</taxon>
        <taxon>Cressdnaviricota</taxon>
        <taxon>Arfiviricetes</taxon>
        <taxon>Saturnivirales</taxon>
        <taxon>Mahapunaviridae</taxon>
        <taxon>Himalivirus</taxon>
        <taxon>Himalivirus celestis</taxon>
    </lineage>
</organism>
<sequence>MPRAPQSSQAKRWLFTLNNFSEVERDGLLERLRELSSYFIVGRERGEEGTPHLQGYIIFKSQYRLARVKDLVSQRAHFEIARGSPASNRVYCSKENDFVEFGSCPRADGHKNRDELALEWNDAFGRGREGLAGFAESNPGCAAFSRHTLLRNSLAAAVPRERPGVRVEWFYGDPGVGKSRMAHERLPGAFIKDPLTKWWTGYMLETSVIIDDFGKRGIGINHLLRWFDRYKCYVETKGDVVPLYAESFIVTSNFHPRQCFFDDDGSEHPQIDALLRRVHVTHVLNYFSINTEA</sequence>
<comment type="subcellular location">
    <subcellularLocation>
        <location evidence="3">Host nucleus</location>
    </subcellularLocation>
</comment>
<evidence type="ECO:0000256" key="1">
    <source>
        <dbReference type="ARBA" id="ARBA00001936"/>
    </source>
</evidence>
<evidence type="ECO:0000256" key="7">
    <source>
        <dbReference type="ARBA" id="ARBA00022679"/>
    </source>
</evidence>
<keyword evidence="9" id="KW-0235">DNA replication</keyword>
<evidence type="ECO:0000313" key="25">
    <source>
        <dbReference type="EMBL" id="UBJ25905.1"/>
    </source>
</evidence>
<dbReference type="SUPFAM" id="SSF52540">
    <property type="entry name" value="P-loop containing nucleoside triphosphate hydrolases"/>
    <property type="match status" value="1"/>
</dbReference>
<keyword evidence="18" id="KW-0238">DNA-binding</keyword>
<dbReference type="GO" id="GO:0006260">
    <property type="term" value="P:DNA replication"/>
    <property type="evidence" value="ECO:0007669"/>
    <property type="project" value="UniProtKB-KW"/>
</dbReference>
<keyword evidence="14" id="KW-0378">Hydrolase</keyword>
<feature type="domain" description="CRESS-DNA virus Rep endonuclease" evidence="24">
    <location>
        <begin position="11"/>
        <end position="95"/>
    </location>
</feature>
<dbReference type="GO" id="GO:0016787">
    <property type="term" value="F:hydrolase activity"/>
    <property type="evidence" value="ECO:0007669"/>
    <property type="project" value="UniProtKB-KW"/>
</dbReference>
<keyword evidence="7" id="KW-0808">Transferase</keyword>
<dbReference type="InterPro" id="IPR027417">
    <property type="entry name" value="P-loop_NTPase"/>
</dbReference>
<evidence type="ECO:0000256" key="22">
    <source>
        <dbReference type="ARBA" id="ARBA00049360"/>
    </source>
</evidence>
<evidence type="ECO:0000256" key="9">
    <source>
        <dbReference type="ARBA" id="ARBA00022705"/>
    </source>
</evidence>
<comment type="similarity">
    <text evidence="4">Belongs to the nanoviruses/circoviruses replication-associated protein family.</text>
</comment>
<keyword evidence="13" id="KW-0255">Endonuclease</keyword>
<keyword evidence="10" id="KW-0540">Nuclease</keyword>
<evidence type="ECO:0000256" key="8">
    <source>
        <dbReference type="ARBA" id="ARBA00022695"/>
    </source>
</evidence>
<keyword evidence="17" id="KW-0190">Covalent protein-DNA linkage</keyword>
<comment type="cofactor">
    <cofactor evidence="1">
        <name>Mn(2+)</name>
        <dbReference type="ChEBI" id="CHEBI:29035"/>
    </cofactor>
</comment>
<evidence type="ECO:0000256" key="6">
    <source>
        <dbReference type="ARBA" id="ARBA00022562"/>
    </source>
</evidence>
<dbReference type="GO" id="GO:0003723">
    <property type="term" value="F:RNA binding"/>
    <property type="evidence" value="ECO:0007669"/>
    <property type="project" value="InterPro"/>
</dbReference>
<keyword evidence="11" id="KW-0479">Metal-binding</keyword>
<dbReference type="GO" id="GO:0003724">
    <property type="term" value="F:RNA helicase activity"/>
    <property type="evidence" value="ECO:0007669"/>
    <property type="project" value="InterPro"/>
</dbReference>
<dbReference type="GO" id="GO:0003677">
    <property type="term" value="F:DNA binding"/>
    <property type="evidence" value="ECO:0007669"/>
    <property type="project" value="UniProtKB-KW"/>
</dbReference>
<dbReference type="EMBL" id="MZ556184">
    <property type="protein sequence ID" value="UBJ25905.1"/>
    <property type="molecule type" value="Genomic_DNA"/>
</dbReference>
<dbReference type="GO" id="GO:0042025">
    <property type="term" value="C:host cell nucleus"/>
    <property type="evidence" value="ECO:0007669"/>
    <property type="project" value="UniProtKB-SubCell"/>
</dbReference>
<feature type="domain" description="Helicase superfamily 3 single-stranded DNA/RNA virus" evidence="23">
    <location>
        <begin position="169"/>
        <end position="254"/>
    </location>
</feature>
<evidence type="ECO:0000256" key="13">
    <source>
        <dbReference type="ARBA" id="ARBA00022759"/>
    </source>
</evidence>
<dbReference type="GO" id="GO:0046872">
    <property type="term" value="F:metal ion binding"/>
    <property type="evidence" value="ECO:0007669"/>
    <property type="project" value="UniProtKB-KW"/>
</dbReference>
<name>A0A8K1M4R9_9VIRU</name>
<evidence type="ECO:0000256" key="18">
    <source>
        <dbReference type="ARBA" id="ARBA00023125"/>
    </source>
</evidence>
<evidence type="ECO:0000256" key="3">
    <source>
        <dbReference type="ARBA" id="ARBA00004147"/>
    </source>
</evidence>